<name>A0AAW2GT53_9HYME</name>
<evidence type="ECO:0000313" key="2">
    <source>
        <dbReference type="Proteomes" id="UP001430953"/>
    </source>
</evidence>
<dbReference type="AlphaFoldDB" id="A0AAW2GT53"/>
<dbReference type="EMBL" id="JADYXP020000002">
    <property type="protein sequence ID" value="KAL0130394.1"/>
    <property type="molecule type" value="Genomic_DNA"/>
</dbReference>
<comment type="caution">
    <text evidence="1">The sequence shown here is derived from an EMBL/GenBank/DDBJ whole genome shotgun (WGS) entry which is preliminary data.</text>
</comment>
<keyword evidence="2" id="KW-1185">Reference proteome</keyword>
<sequence length="87" mass="10031">MNMRKDDTILPDCNNWSKQNCVVKKRNFPTFQAAVKMKKYLSQFDNTDDEENENEGFRKKAALRDSVGQPPFSLKPVAAKSLKTTYI</sequence>
<organism evidence="1 2">
    <name type="scientific">Cardiocondyla obscurior</name>
    <dbReference type="NCBI Taxonomy" id="286306"/>
    <lineage>
        <taxon>Eukaryota</taxon>
        <taxon>Metazoa</taxon>
        <taxon>Ecdysozoa</taxon>
        <taxon>Arthropoda</taxon>
        <taxon>Hexapoda</taxon>
        <taxon>Insecta</taxon>
        <taxon>Pterygota</taxon>
        <taxon>Neoptera</taxon>
        <taxon>Endopterygota</taxon>
        <taxon>Hymenoptera</taxon>
        <taxon>Apocrita</taxon>
        <taxon>Aculeata</taxon>
        <taxon>Formicoidea</taxon>
        <taxon>Formicidae</taxon>
        <taxon>Myrmicinae</taxon>
        <taxon>Cardiocondyla</taxon>
    </lineage>
</organism>
<accession>A0AAW2GT53</accession>
<proteinExistence type="predicted"/>
<evidence type="ECO:0000313" key="1">
    <source>
        <dbReference type="EMBL" id="KAL0130394.1"/>
    </source>
</evidence>
<reference evidence="1 2" key="1">
    <citation type="submission" date="2023-03" db="EMBL/GenBank/DDBJ databases">
        <title>High recombination rates correlate with genetic variation in Cardiocondyla obscurior ants.</title>
        <authorList>
            <person name="Errbii M."/>
        </authorList>
    </citation>
    <scope>NUCLEOTIDE SEQUENCE [LARGE SCALE GENOMIC DNA]</scope>
    <source>
        <strain evidence="1">Alpha-2009</strain>
        <tissue evidence="1">Whole body</tissue>
    </source>
</reference>
<gene>
    <name evidence="1" type="ORF">PUN28_002216</name>
</gene>
<dbReference type="Proteomes" id="UP001430953">
    <property type="component" value="Unassembled WGS sequence"/>
</dbReference>
<protein>
    <submittedName>
        <fullName evidence="1">Uncharacterized protein</fullName>
    </submittedName>
</protein>